<dbReference type="AlphaFoldDB" id="A0A9P1N2T5"/>
<name>A0A9P1N2T5_9PELO</name>
<reference evidence="2" key="1">
    <citation type="submission" date="2022-11" db="EMBL/GenBank/DDBJ databases">
        <authorList>
            <person name="Kikuchi T."/>
        </authorList>
    </citation>
    <scope>NUCLEOTIDE SEQUENCE</scope>
    <source>
        <strain evidence="2">PS1010</strain>
    </source>
</reference>
<organism evidence="2 3">
    <name type="scientific">Caenorhabditis angaria</name>
    <dbReference type="NCBI Taxonomy" id="860376"/>
    <lineage>
        <taxon>Eukaryota</taxon>
        <taxon>Metazoa</taxon>
        <taxon>Ecdysozoa</taxon>
        <taxon>Nematoda</taxon>
        <taxon>Chromadorea</taxon>
        <taxon>Rhabditida</taxon>
        <taxon>Rhabditina</taxon>
        <taxon>Rhabditomorpha</taxon>
        <taxon>Rhabditoidea</taxon>
        <taxon>Rhabditidae</taxon>
        <taxon>Peloderinae</taxon>
        <taxon>Caenorhabditis</taxon>
    </lineage>
</organism>
<sequence>MHRLAAFDEKTRAIIYSDVQKMRKSRKYDVDQDFSETSDENSEAEMLKLMDLQRKISKKFQNHQANQNIASQVLKELSEKNQYEDNYQNYREDDENQDSLSLSSQILPKLQLFIKYLFVIFVFPWLFSTITRYFLDNVS</sequence>
<keyword evidence="1" id="KW-1133">Transmembrane helix</keyword>
<gene>
    <name evidence="2" type="ORF">CAMP_LOCUS8432</name>
</gene>
<evidence type="ECO:0000256" key="1">
    <source>
        <dbReference type="SAM" id="Phobius"/>
    </source>
</evidence>
<keyword evidence="1" id="KW-0472">Membrane</keyword>
<proteinExistence type="predicted"/>
<comment type="caution">
    <text evidence="2">The sequence shown here is derived from an EMBL/GenBank/DDBJ whole genome shotgun (WGS) entry which is preliminary data.</text>
</comment>
<keyword evidence="3" id="KW-1185">Reference proteome</keyword>
<protein>
    <submittedName>
        <fullName evidence="2">Uncharacterized protein</fullName>
    </submittedName>
</protein>
<dbReference type="EMBL" id="CANHGI010000003">
    <property type="protein sequence ID" value="CAI5445795.1"/>
    <property type="molecule type" value="Genomic_DNA"/>
</dbReference>
<feature type="transmembrane region" description="Helical" evidence="1">
    <location>
        <begin position="113"/>
        <end position="135"/>
    </location>
</feature>
<evidence type="ECO:0000313" key="3">
    <source>
        <dbReference type="Proteomes" id="UP001152747"/>
    </source>
</evidence>
<keyword evidence="1" id="KW-0812">Transmembrane</keyword>
<accession>A0A9P1N2T5</accession>
<dbReference type="Proteomes" id="UP001152747">
    <property type="component" value="Unassembled WGS sequence"/>
</dbReference>
<evidence type="ECO:0000313" key="2">
    <source>
        <dbReference type="EMBL" id="CAI5445795.1"/>
    </source>
</evidence>